<feature type="domain" description="Nudix hydrolase" evidence="3">
    <location>
        <begin position="40"/>
        <end position="167"/>
    </location>
</feature>
<dbReference type="AlphaFoldDB" id="A0A7X9E6E0"/>
<accession>A0A7X9E6E0</accession>
<dbReference type="EMBL" id="JAAZNV010000003">
    <property type="protein sequence ID" value="NMB91239.1"/>
    <property type="molecule type" value="Genomic_DNA"/>
</dbReference>
<reference evidence="4 5" key="1">
    <citation type="journal article" date="2020" name="Biotechnol. Biofuels">
        <title>New insights from the biogas microbiome by comprehensive genome-resolved metagenomics of nearly 1600 species originating from multiple anaerobic digesters.</title>
        <authorList>
            <person name="Campanaro S."/>
            <person name="Treu L."/>
            <person name="Rodriguez-R L.M."/>
            <person name="Kovalovszki A."/>
            <person name="Ziels R.M."/>
            <person name="Maus I."/>
            <person name="Zhu X."/>
            <person name="Kougias P.G."/>
            <person name="Basile A."/>
            <person name="Luo G."/>
            <person name="Schluter A."/>
            <person name="Konstantinidis K.T."/>
            <person name="Angelidaki I."/>
        </authorList>
    </citation>
    <scope>NUCLEOTIDE SEQUENCE [LARGE SCALE GENOMIC DNA]</scope>
    <source>
        <strain evidence="4">AS27yjCOA_202</strain>
    </source>
</reference>
<dbReference type="PROSITE" id="PS00893">
    <property type="entry name" value="NUDIX_BOX"/>
    <property type="match status" value="1"/>
</dbReference>
<dbReference type="CDD" id="cd03424">
    <property type="entry name" value="NUDIX_ADPRase_Nudt5_UGPPase_Nudt14"/>
    <property type="match status" value="1"/>
</dbReference>
<dbReference type="PANTHER" id="PTHR11839:SF18">
    <property type="entry name" value="NUDIX HYDROLASE DOMAIN-CONTAINING PROTEIN"/>
    <property type="match status" value="1"/>
</dbReference>
<dbReference type="SUPFAM" id="SSF55811">
    <property type="entry name" value="Nudix"/>
    <property type="match status" value="1"/>
</dbReference>
<dbReference type="GO" id="GO:0006753">
    <property type="term" value="P:nucleoside phosphate metabolic process"/>
    <property type="evidence" value="ECO:0007669"/>
    <property type="project" value="TreeGrafter"/>
</dbReference>
<dbReference type="GO" id="GO:0019693">
    <property type="term" value="P:ribose phosphate metabolic process"/>
    <property type="evidence" value="ECO:0007669"/>
    <property type="project" value="TreeGrafter"/>
</dbReference>
<dbReference type="InterPro" id="IPR000086">
    <property type="entry name" value="NUDIX_hydrolase_dom"/>
</dbReference>
<evidence type="ECO:0000313" key="5">
    <source>
        <dbReference type="Proteomes" id="UP000590542"/>
    </source>
</evidence>
<gene>
    <name evidence="4" type="ORF">GYA37_00115</name>
</gene>
<comment type="cofactor">
    <cofactor evidence="1">
        <name>Mg(2+)</name>
        <dbReference type="ChEBI" id="CHEBI:18420"/>
    </cofactor>
</comment>
<dbReference type="Pfam" id="PF00293">
    <property type="entry name" value="NUDIX"/>
    <property type="match status" value="1"/>
</dbReference>
<sequence>MNTLVWSKLDEKITKVGFRKIISKTYRMPDNTEAIFDVVEGGESACVLALTKENKVILTEQFRPGPEKLLREIPGGAIDSGESPLEAIQRELKEETGYSGKLEYLGKTYRSAYSTGIKHFFLAKDCIKEAEPTKEEGEFIAVKEIEMNEFLQIVKSGDLTDLDGALLALNALRSS</sequence>
<comment type="caution">
    <text evidence="4">The sequence shown here is derived from an EMBL/GenBank/DDBJ whole genome shotgun (WGS) entry which is preliminary data.</text>
</comment>
<organism evidence="4 5">
    <name type="scientific">candidate division WWE3 bacterium</name>
    <dbReference type="NCBI Taxonomy" id="2053526"/>
    <lineage>
        <taxon>Bacteria</taxon>
        <taxon>Katanobacteria</taxon>
    </lineage>
</organism>
<dbReference type="PROSITE" id="PS51462">
    <property type="entry name" value="NUDIX"/>
    <property type="match status" value="1"/>
</dbReference>
<evidence type="ECO:0000256" key="1">
    <source>
        <dbReference type="ARBA" id="ARBA00001946"/>
    </source>
</evidence>
<dbReference type="Proteomes" id="UP000590542">
    <property type="component" value="Unassembled WGS sequence"/>
</dbReference>
<evidence type="ECO:0000259" key="3">
    <source>
        <dbReference type="PROSITE" id="PS51462"/>
    </source>
</evidence>
<name>A0A7X9E6E0_UNCKA</name>
<dbReference type="Gene3D" id="3.90.79.10">
    <property type="entry name" value="Nucleoside Triphosphate Pyrophosphohydrolase"/>
    <property type="match status" value="1"/>
</dbReference>
<dbReference type="PANTHER" id="PTHR11839">
    <property type="entry name" value="UDP/ADP-SUGAR PYROPHOSPHATASE"/>
    <property type="match status" value="1"/>
</dbReference>
<evidence type="ECO:0000313" key="4">
    <source>
        <dbReference type="EMBL" id="NMB91239.1"/>
    </source>
</evidence>
<dbReference type="InterPro" id="IPR020084">
    <property type="entry name" value="NUDIX_hydrolase_CS"/>
</dbReference>
<protein>
    <submittedName>
        <fullName evidence="4">NUDIX hydrolase</fullName>
    </submittedName>
</protein>
<proteinExistence type="predicted"/>
<evidence type="ECO:0000256" key="2">
    <source>
        <dbReference type="ARBA" id="ARBA00022801"/>
    </source>
</evidence>
<dbReference type="GO" id="GO:0016787">
    <property type="term" value="F:hydrolase activity"/>
    <property type="evidence" value="ECO:0007669"/>
    <property type="project" value="UniProtKB-KW"/>
</dbReference>
<keyword evidence="2 4" id="KW-0378">Hydrolase</keyword>
<dbReference type="InterPro" id="IPR015797">
    <property type="entry name" value="NUDIX_hydrolase-like_dom_sf"/>
</dbReference>